<dbReference type="GO" id="GO:0005886">
    <property type="term" value="C:plasma membrane"/>
    <property type="evidence" value="ECO:0007669"/>
    <property type="project" value="UniProtKB-SubCell"/>
</dbReference>
<dbReference type="PANTHER" id="PTHR43744">
    <property type="entry name" value="ABC TRANSPORTER PERMEASE PROTEIN MG189-RELATED-RELATED"/>
    <property type="match status" value="1"/>
</dbReference>
<evidence type="ECO:0000256" key="2">
    <source>
        <dbReference type="ARBA" id="ARBA00022448"/>
    </source>
</evidence>
<dbReference type="PANTHER" id="PTHR43744:SF12">
    <property type="entry name" value="ABC TRANSPORTER PERMEASE PROTEIN MG189-RELATED"/>
    <property type="match status" value="1"/>
</dbReference>
<evidence type="ECO:0000256" key="6">
    <source>
        <dbReference type="ARBA" id="ARBA00023136"/>
    </source>
</evidence>
<dbReference type="CDD" id="cd06261">
    <property type="entry name" value="TM_PBP2"/>
    <property type="match status" value="1"/>
</dbReference>
<dbReference type="Pfam" id="PF00528">
    <property type="entry name" value="BPD_transp_1"/>
    <property type="match status" value="1"/>
</dbReference>
<dbReference type="InterPro" id="IPR000515">
    <property type="entry name" value="MetI-like"/>
</dbReference>
<keyword evidence="5 7" id="KW-1133">Transmembrane helix</keyword>
<dbReference type="Gene3D" id="3.40.190.10">
    <property type="entry name" value="Periplasmic binding protein-like II"/>
    <property type="match status" value="2"/>
</dbReference>
<feature type="transmembrane region" description="Helical" evidence="7">
    <location>
        <begin position="105"/>
        <end position="126"/>
    </location>
</feature>
<evidence type="ECO:0000256" key="5">
    <source>
        <dbReference type="ARBA" id="ARBA00022989"/>
    </source>
</evidence>
<dbReference type="Gene3D" id="1.10.3720.10">
    <property type="entry name" value="MetI-like"/>
    <property type="match status" value="1"/>
</dbReference>
<dbReference type="EMBL" id="CP122959">
    <property type="protein sequence ID" value="WGI18890.1"/>
    <property type="molecule type" value="Genomic_DNA"/>
</dbReference>
<reference evidence="9" key="1">
    <citation type="submission" date="2023-04" db="EMBL/GenBank/DDBJ databases">
        <title>Novel strain of Lactilactobacillus sakei and use thereof.</title>
        <authorList>
            <person name="Kim S.Y."/>
        </authorList>
    </citation>
    <scope>NUCLEOTIDE SEQUENCE</scope>
    <source>
        <strain evidence="9">HUP1</strain>
    </source>
</reference>
<accession>A0AAF0K9U8</accession>
<proteinExistence type="inferred from homology"/>
<evidence type="ECO:0000313" key="9">
    <source>
        <dbReference type="EMBL" id="WGI18890.1"/>
    </source>
</evidence>
<feature type="transmembrane region" description="Helical" evidence="7">
    <location>
        <begin position="69"/>
        <end position="93"/>
    </location>
</feature>
<dbReference type="CDD" id="cd14748">
    <property type="entry name" value="PBP2_UgpB"/>
    <property type="match status" value="1"/>
</dbReference>
<name>A0AAF0K9U8_LATSK</name>
<evidence type="ECO:0000259" key="8">
    <source>
        <dbReference type="PROSITE" id="PS50928"/>
    </source>
</evidence>
<dbReference type="InterPro" id="IPR035906">
    <property type="entry name" value="MetI-like_sf"/>
</dbReference>
<keyword evidence="4 7" id="KW-0812">Transmembrane</keyword>
<dbReference type="Proteomes" id="UP001179858">
    <property type="component" value="Chromosome"/>
</dbReference>
<evidence type="ECO:0000256" key="7">
    <source>
        <dbReference type="RuleBase" id="RU363032"/>
    </source>
</evidence>
<protein>
    <submittedName>
        <fullName evidence="9">Extracellular solute-binding protein</fullName>
    </submittedName>
</protein>
<evidence type="ECO:0000256" key="4">
    <source>
        <dbReference type="ARBA" id="ARBA00022692"/>
    </source>
</evidence>
<dbReference type="Pfam" id="PF13416">
    <property type="entry name" value="SBP_bac_8"/>
    <property type="match status" value="1"/>
</dbReference>
<dbReference type="GO" id="GO:0055085">
    <property type="term" value="P:transmembrane transport"/>
    <property type="evidence" value="ECO:0007669"/>
    <property type="project" value="InterPro"/>
</dbReference>
<evidence type="ECO:0000313" key="10">
    <source>
        <dbReference type="Proteomes" id="UP001179858"/>
    </source>
</evidence>
<feature type="transmembrane region" description="Helical" evidence="7">
    <location>
        <begin position="208"/>
        <end position="224"/>
    </location>
</feature>
<organism evidence="9 10">
    <name type="scientific">Latilactobacillus sakei</name>
    <name type="common">Lactobacillus sakei</name>
    <dbReference type="NCBI Taxonomy" id="1599"/>
    <lineage>
        <taxon>Bacteria</taxon>
        <taxon>Bacillati</taxon>
        <taxon>Bacillota</taxon>
        <taxon>Bacilli</taxon>
        <taxon>Lactobacillales</taxon>
        <taxon>Lactobacillaceae</taxon>
        <taxon>Latilactobacillus</taxon>
    </lineage>
</organism>
<dbReference type="AlphaFoldDB" id="A0AAF0K9U8"/>
<keyword evidence="6 7" id="KW-0472">Membrane</keyword>
<evidence type="ECO:0000256" key="3">
    <source>
        <dbReference type="ARBA" id="ARBA00022475"/>
    </source>
</evidence>
<comment type="subcellular location">
    <subcellularLocation>
        <location evidence="1 7">Cell membrane</location>
        <topology evidence="1 7">Multi-pass membrane protein</topology>
    </subcellularLocation>
</comment>
<feature type="domain" description="ABC transmembrane type-1" evidence="8">
    <location>
        <begin position="70"/>
        <end position="247"/>
    </location>
</feature>
<comment type="similarity">
    <text evidence="7">Belongs to the binding-protein-dependent transport system permease family.</text>
</comment>
<feature type="transmembrane region" description="Helical" evidence="7">
    <location>
        <begin position="7"/>
        <end position="28"/>
    </location>
</feature>
<gene>
    <name evidence="9" type="ORF">QBD03_09075</name>
</gene>
<keyword evidence="3" id="KW-1003">Cell membrane</keyword>
<dbReference type="RefSeq" id="WP_280102771.1">
    <property type="nucleotide sequence ID" value="NZ_CP122959.1"/>
</dbReference>
<dbReference type="SUPFAM" id="SSF161098">
    <property type="entry name" value="MetI-like"/>
    <property type="match status" value="1"/>
</dbReference>
<dbReference type="InterPro" id="IPR006059">
    <property type="entry name" value="SBP"/>
</dbReference>
<dbReference type="PROSITE" id="PS50928">
    <property type="entry name" value="ABC_TM1"/>
    <property type="match status" value="1"/>
</dbReference>
<evidence type="ECO:0000256" key="1">
    <source>
        <dbReference type="ARBA" id="ARBA00004651"/>
    </source>
</evidence>
<dbReference type="SUPFAM" id="SSF53850">
    <property type="entry name" value="Periplasmic binding protein-like II"/>
    <property type="match status" value="1"/>
</dbReference>
<sequence>MTKQNGYRLLGFVILCLGAVIMVLPLLWMLTTALKTSFEAQQAPPVLFPHHWQWQNFKTAWQAAPFTRYLWNSLLVAFLVTIGQLVISTLAAYAFARLQFYGKRVLFILCLTTLLIPGEMLLIPNFVTITQLHWFDTYQGLVLPPLANFFSVLLLKQAFESIPTAIYQAARLDGAGDLRCLLSVGLPLVRPTLVTVGLLQIIASWNAFMWPLVASLFLIFLLGMSTTKVAAKSNAEPVKITFWHAMNGPYKAALDDIITDFNESHPEYQVEGTSQGSYSALQQKLTAAAKAKTMPTIAQTVYTSVPDFQSAGMLQQLDPYMNHCKNALTKKDRKDIYPVFMDSSKYQSHYYSMPFSKSLRVMYVNQDLLKKYHLKQPTSWEAMQKISKKLKKHDIYTVGLDKSFDIEYDMLIHQLGVRQITKKGKVNIDSKASLQAAHVITDMLKAGTAKTAGADKYFTNGFIQGKSLLYIGSSAGMTQIQQQAPKDFHWTAVPVPSYHGKQTTEVAGNDLVMLSGTKKQQQKGAWAFMKYLTSRQVTAKWAAETNYVPVRRSAVKEKVYQNYLKKNPEAKAAAESLPNAFTGVAFKGSNEYQLEMWNAVDSMVTKGTSPEKAFKKLAKQAKTIIADHQ</sequence>
<keyword evidence="2 7" id="KW-0813">Transport</keyword>